<protein>
    <submittedName>
        <fullName evidence="1">Uncharacterized protein</fullName>
    </submittedName>
</protein>
<evidence type="ECO:0000313" key="2">
    <source>
        <dbReference type="Proteomes" id="UP001165367"/>
    </source>
</evidence>
<sequence>MLPLAKENLMTGIRSGYDSRKSTIEEYSNEGWRWFEYVRRKALKVIDNQIAPGLSGKMKKIFDIFRPLAGELFWSARLSGGDPVGKLSLYSKGLYINSFMLPIYLIYAGASFDFTRQ</sequence>
<dbReference type="EMBL" id="JAKLTR010000021">
    <property type="protein sequence ID" value="MCG2617452.1"/>
    <property type="molecule type" value="Genomic_DNA"/>
</dbReference>
<evidence type="ECO:0000313" key="1">
    <source>
        <dbReference type="EMBL" id="MCG2617452.1"/>
    </source>
</evidence>
<keyword evidence="2" id="KW-1185">Reference proteome</keyword>
<name>A0ABS9KYJ2_9BACT</name>
<gene>
    <name evidence="1" type="ORF">LZZ85_24350</name>
</gene>
<proteinExistence type="predicted"/>
<organism evidence="1 2">
    <name type="scientific">Terrimonas ginsenosidimutans</name>
    <dbReference type="NCBI Taxonomy" id="2908004"/>
    <lineage>
        <taxon>Bacteria</taxon>
        <taxon>Pseudomonadati</taxon>
        <taxon>Bacteroidota</taxon>
        <taxon>Chitinophagia</taxon>
        <taxon>Chitinophagales</taxon>
        <taxon>Chitinophagaceae</taxon>
        <taxon>Terrimonas</taxon>
    </lineage>
</organism>
<dbReference type="Proteomes" id="UP001165367">
    <property type="component" value="Unassembled WGS sequence"/>
</dbReference>
<reference evidence="1" key="1">
    <citation type="submission" date="2022-01" db="EMBL/GenBank/DDBJ databases">
        <authorList>
            <person name="Jo J.-H."/>
            <person name="Im W.-T."/>
        </authorList>
    </citation>
    <scope>NUCLEOTIDE SEQUENCE</scope>
    <source>
        <strain evidence="1">NA20</strain>
    </source>
</reference>
<comment type="caution">
    <text evidence="1">The sequence shown here is derived from an EMBL/GenBank/DDBJ whole genome shotgun (WGS) entry which is preliminary data.</text>
</comment>
<dbReference type="RefSeq" id="WP_237876209.1">
    <property type="nucleotide sequence ID" value="NZ_JAKLTR010000021.1"/>
</dbReference>
<accession>A0ABS9KYJ2</accession>